<keyword evidence="13" id="KW-1185">Reference proteome</keyword>
<evidence type="ECO:0000256" key="2">
    <source>
        <dbReference type="ARBA" id="ARBA00022614"/>
    </source>
</evidence>
<dbReference type="Gene3D" id="3.80.10.10">
    <property type="entry name" value="Ribonuclease Inhibitor"/>
    <property type="match status" value="1"/>
</dbReference>
<feature type="region of interest" description="Disordered" evidence="7">
    <location>
        <begin position="1064"/>
        <end position="1089"/>
    </location>
</feature>
<dbReference type="SUPFAM" id="SSF52540">
    <property type="entry name" value="P-loop containing nucleoside triphosphate hydrolases"/>
    <property type="match status" value="1"/>
</dbReference>
<name>J3N9V9_ORYBR</name>
<dbReference type="InterPro" id="IPR027417">
    <property type="entry name" value="P-loop_NTPase"/>
</dbReference>
<dbReference type="InterPro" id="IPR002182">
    <property type="entry name" value="NB-ARC"/>
</dbReference>
<dbReference type="GeneID" id="102707724"/>
<dbReference type="Pfam" id="PF23559">
    <property type="entry name" value="WHD_DRP"/>
    <property type="match status" value="1"/>
</dbReference>
<dbReference type="InterPro" id="IPR041118">
    <property type="entry name" value="Rx_N"/>
</dbReference>
<dbReference type="InterPro" id="IPR038005">
    <property type="entry name" value="RX-like_CC"/>
</dbReference>
<dbReference type="AlphaFoldDB" id="J3N9V9"/>
<keyword evidence="4" id="KW-0547">Nucleotide-binding</keyword>
<dbReference type="GO" id="GO:0098542">
    <property type="term" value="P:defense response to other organism"/>
    <property type="evidence" value="ECO:0007669"/>
    <property type="project" value="TreeGrafter"/>
</dbReference>
<dbReference type="Gene3D" id="3.40.50.300">
    <property type="entry name" value="P-loop containing nucleotide triphosphate hydrolases"/>
    <property type="match status" value="1"/>
</dbReference>
<keyword evidence="6" id="KW-0175">Coiled coil</keyword>
<comment type="similarity">
    <text evidence="1">Belongs to the disease resistance NB-LRR family.</text>
</comment>
<dbReference type="GO" id="GO:0043531">
    <property type="term" value="F:ADP binding"/>
    <property type="evidence" value="ECO:0007669"/>
    <property type="project" value="InterPro"/>
</dbReference>
<protein>
    <recommendedName>
        <fullName evidence="14">Rx N-terminal domain-containing protein</fullName>
    </recommendedName>
</protein>
<proteinExistence type="inferred from homology"/>
<organism evidence="12">
    <name type="scientific">Oryza brachyantha</name>
    <name type="common">malo sina</name>
    <dbReference type="NCBI Taxonomy" id="4533"/>
    <lineage>
        <taxon>Eukaryota</taxon>
        <taxon>Viridiplantae</taxon>
        <taxon>Streptophyta</taxon>
        <taxon>Embryophyta</taxon>
        <taxon>Tracheophyta</taxon>
        <taxon>Spermatophyta</taxon>
        <taxon>Magnoliopsida</taxon>
        <taxon>Liliopsida</taxon>
        <taxon>Poales</taxon>
        <taxon>Poaceae</taxon>
        <taxon>BOP clade</taxon>
        <taxon>Oryzoideae</taxon>
        <taxon>Oryzeae</taxon>
        <taxon>Oryzinae</taxon>
        <taxon>Oryza</taxon>
    </lineage>
</organism>
<dbReference type="Pfam" id="PF18052">
    <property type="entry name" value="Rx_N"/>
    <property type="match status" value="1"/>
</dbReference>
<sequence>MEMMGGSAQSAVDALLGRLSSVLAEEVQLLRGVHDDVQFIKREMESMNGFLLDASEAEASSGNHPSNQVRAWTRQVHELAFDSRCCLDRYELRGQPVRRDRRRRLRNQAVTVHHLVEALMTGGGSLDDLKMEFLKLVMELLHHDNPGNVAEAYGYLNEIMKEVAKEEVKVLTSNFLDLFLPTDDKPSSLQAGKKSNAAAAADLLEMVKEATEPMEIARAEARYIGAQLLWLIQVFIHKFVDELSQEGHSPKVLAIVAPPPPSPDDDETDDRHEAHATELARKVYEDPIAVDHFKTRVWVNAKRHSRPEERLRIILQEVLRQEHEQLGSSAVADEVAPEWDNKKVKKELRKHLDGKRFLIVLADPEDEESWWDVTSALPNHGDSAVVVTPYIQHTAQFHAWHTAIWFFMLTGNSSRYEVHFCTNLVALRKVAVQLVSSEHLQGTIYAILKKCHWDSFATMMFLNALYANPRRSKGELEKLLLLLKHSSSNRVDNARNMIIFSIEDLPSQYQRCLLCLNVFPQDTKFKRTRLVRRWAAESFINGRDGQMSAVDEAERCFDALIARGLLLRTEVGPAGKVKTCTMHPLVFSLVTKMASDVDDIEGSNSSSSDLPHDLALRLSTHRTGLRLLLLQEKHAATATQVSIATRCWRVLRGRKTTTASKDDETNSSQQQDVVTFLNLLPASSSDQLGLVKVLDLEGCRGLTKHSLKKICDKIFQLRYLSLRDTDATELPKEIDKLRYLETLDIRQTKIASFPANTIALPKLIHLLAGHYTDNQKHGDKSFSTIHLPRGIGGMTSMQVLSHVEVSQLNDMEELTDIGRKLQQLRKLGVVIHDDDNKTHLLKVLRVVSKLHECLCSLSIHIEPASALDKKRHVVADHGDDNSRSSSKGSCDGGSAGVAAANLDQVADLDSDEVRQAPPTSLTSLLIKGRISGLPAWIKRLPRLLKVTLWRTYLKESDVRLLGQLVNLRHVRLWANSYKQKKLALMGKEFRRLEFLVVEGSDITDIYFDQGAAPKLEKIAWTSTSEDQVDMFGIANLLNLTEIELNGKCEPIKIERIQQDMKEIPNRPKLTGTATSAFSSASASNISAPK</sequence>
<accession>J3N9V9</accession>
<dbReference type="InterPro" id="IPR032675">
    <property type="entry name" value="LRR_dom_sf"/>
</dbReference>
<dbReference type="eggNOG" id="KOG4658">
    <property type="taxonomic scope" value="Eukaryota"/>
</dbReference>
<dbReference type="HOGENOM" id="CLU_000837_25_2_1"/>
<feature type="domain" description="Disease resistance R13L4/SHOC-2-like LRR" evidence="11">
    <location>
        <begin position="687"/>
        <end position="862"/>
    </location>
</feature>
<dbReference type="CDD" id="cd14798">
    <property type="entry name" value="RX-CC_like"/>
    <property type="match status" value="1"/>
</dbReference>
<keyword evidence="5" id="KW-0611">Plant defense</keyword>
<dbReference type="OMA" id="SIATRCW"/>
<dbReference type="OrthoDB" id="696255at2759"/>
<evidence type="ECO:0000256" key="7">
    <source>
        <dbReference type="SAM" id="MobiDB-lite"/>
    </source>
</evidence>
<feature type="domain" description="Disease resistance protein winged helix" evidence="10">
    <location>
        <begin position="518"/>
        <end position="589"/>
    </location>
</feature>
<dbReference type="PANTHER" id="PTHR23155:SF1062">
    <property type="entry name" value="OS11G0579400 PROTEIN"/>
    <property type="match status" value="1"/>
</dbReference>
<keyword evidence="3" id="KW-0677">Repeat</keyword>
<evidence type="ECO:0000259" key="10">
    <source>
        <dbReference type="Pfam" id="PF23559"/>
    </source>
</evidence>
<evidence type="ECO:0000256" key="1">
    <source>
        <dbReference type="ARBA" id="ARBA00008894"/>
    </source>
</evidence>
<evidence type="ECO:0000259" key="9">
    <source>
        <dbReference type="Pfam" id="PF18052"/>
    </source>
</evidence>
<evidence type="ECO:0000313" key="12">
    <source>
        <dbReference type="EnsemblPlants" id="OB11G25950.1"/>
    </source>
</evidence>
<evidence type="ECO:0000259" key="8">
    <source>
        <dbReference type="Pfam" id="PF00931"/>
    </source>
</evidence>
<dbReference type="InterPro" id="IPR044974">
    <property type="entry name" value="Disease_R_plants"/>
</dbReference>
<evidence type="ECO:0000256" key="4">
    <source>
        <dbReference type="ARBA" id="ARBA00022741"/>
    </source>
</evidence>
<evidence type="ECO:0000259" key="11">
    <source>
        <dbReference type="Pfam" id="PF23598"/>
    </source>
</evidence>
<feature type="compositionally biased region" description="Low complexity" evidence="7">
    <location>
        <begin position="1073"/>
        <end position="1089"/>
    </location>
</feature>
<dbReference type="EnsemblPlants" id="OB11G25950.1">
    <property type="protein sequence ID" value="OB11G25950.1"/>
    <property type="gene ID" value="OB11G25950"/>
</dbReference>
<evidence type="ECO:0008006" key="14">
    <source>
        <dbReference type="Google" id="ProtNLM"/>
    </source>
</evidence>
<dbReference type="SUPFAM" id="SSF52058">
    <property type="entry name" value="L domain-like"/>
    <property type="match status" value="1"/>
</dbReference>
<keyword evidence="2" id="KW-0433">Leucine-rich repeat</keyword>
<dbReference type="KEGG" id="obr:102707724"/>
<feature type="domain" description="Disease resistance N-terminal" evidence="9">
    <location>
        <begin position="11"/>
        <end position="98"/>
    </location>
</feature>
<evidence type="ECO:0000256" key="6">
    <source>
        <dbReference type="ARBA" id="ARBA00023054"/>
    </source>
</evidence>
<evidence type="ECO:0000313" key="13">
    <source>
        <dbReference type="Proteomes" id="UP000006038"/>
    </source>
</evidence>
<dbReference type="Gene3D" id="1.20.5.4130">
    <property type="match status" value="1"/>
</dbReference>
<reference evidence="12" key="1">
    <citation type="journal article" date="2013" name="Nat. Commun.">
        <title>Whole-genome sequencing of Oryza brachyantha reveals mechanisms underlying Oryza genome evolution.</title>
        <authorList>
            <person name="Chen J."/>
            <person name="Huang Q."/>
            <person name="Gao D."/>
            <person name="Wang J."/>
            <person name="Lang Y."/>
            <person name="Liu T."/>
            <person name="Li B."/>
            <person name="Bai Z."/>
            <person name="Luis Goicoechea J."/>
            <person name="Liang C."/>
            <person name="Chen C."/>
            <person name="Zhang W."/>
            <person name="Sun S."/>
            <person name="Liao Y."/>
            <person name="Zhang X."/>
            <person name="Yang L."/>
            <person name="Song C."/>
            <person name="Wang M."/>
            <person name="Shi J."/>
            <person name="Liu G."/>
            <person name="Liu J."/>
            <person name="Zhou H."/>
            <person name="Zhou W."/>
            <person name="Yu Q."/>
            <person name="An N."/>
            <person name="Chen Y."/>
            <person name="Cai Q."/>
            <person name="Wang B."/>
            <person name="Liu B."/>
            <person name="Min J."/>
            <person name="Huang Y."/>
            <person name="Wu H."/>
            <person name="Li Z."/>
            <person name="Zhang Y."/>
            <person name="Yin Y."/>
            <person name="Song W."/>
            <person name="Jiang J."/>
            <person name="Jackson S.A."/>
            <person name="Wing R.A."/>
            <person name="Wang J."/>
            <person name="Chen M."/>
        </authorList>
    </citation>
    <scope>NUCLEOTIDE SEQUENCE [LARGE SCALE GENOMIC DNA]</scope>
    <source>
        <strain evidence="12">cv. IRGC 101232</strain>
    </source>
</reference>
<evidence type="ECO:0000256" key="3">
    <source>
        <dbReference type="ARBA" id="ARBA00022737"/>
    </source>
</evidence>
<evidence type="ECO:0000256" key="5">
    <source>
        <dbReference type="ARBA" id="ARBA00022821"/>
    </source>
</evidence>
<reference evidence="12" key="2">
    <citation type="submission" date="2013-04" db="UniProtKB">
        <authorList>
            <consortium name="EnsemblPlants"/>
        </authorList>
    </citation>
    <scope>IDENTIFICATION</scope>
</reference>
<dbReference type="Pfam" id="PF23598">
    <property type="entry name" value="LRR_14"/>
    <property type="match status" value="2"/>
</dbReference>
<dbReference type="Proteomes" id="UP000006038">
    <property type="component" value="Chromosome 11"/>
</dbReference>
<dbReference type="Gramene" id="OB11G25950.1">
    <property type="protein sequence ID" value="OB11G25950.1"/>
    <property type="gene ID" value="OB11G25950"/>
</dbReference>
<feature type="domain" description="NB-ARC" evidence="8">
    <location>
        <begin position="277"/>
        <end position="388"/>
    </location>
</feature>
<dbReference type="InterPro" id="IPR036388">
    <property type="entry name" value="WH-like_DNA-bd_sf"/>
</dbReference>
<dbReference type="InterPro" id="IPR055414">
    <property type="entry name" value="LRR_R13L4/SHOC2-like"/>
</dbReference>
<dbReference type="Pfam" id="PF00931">
    <property type="entry name" value="NB-ARC"/>
    <property type="match status" value="1"/>
</dbReference>
<feature type="domain" description="Disease resistance R13L4/SHOC-2-like LRR" evidence="11">
    <location>
        <begin position="914"/>
        <end position="1058"/>
    </location>
</feature>
<dbReference type="Gene3D" id="1.10.10.10">
    <property type="entry name" value="Winged helix-like DNA-binding domain superfamily/Winged helix DNA-binding domain"/>
    <property type="match status" value="1"/>
</dbReference>
<dbReference type="InterPro" id="IPR058922">
    <property type="entry name" value="WHD_DRP"/>
</dbReference>
<dbReference type="PANTHER" id="PTHR23155">
    <property type="entry name" value="DISEASE RESISTANCE PROTEIN RP"/>
    <property type="match status" value="1"/>
</dbReference>